<organism evidence="2 3">
    <name type="scientific">Pontibacter qinzhouensis</name>
    <dbReference type="NCBI Taxonomy" id="2603253"/>
    <lineage>
        <taxon>Bacteria</taxon>
        <taxon>Pseudomonadati</taxon>
        <taxon>Bacteroidota</taxon>
        <taxon>Cytophagia</taxon>
        <taxon>Cytophagales</taxon>
        <taxon>Hymenobacteraceae</taxon>
        <taxon>Pontibacter</taxon>
    </lineage>
</organism>
<keyword evidence="3" id="KW-1185">Reference proteome</keyword>
<evidence type="ECO:0000313" key="2">
    <source>
        <dbReference type="EMBL" id="TXK44849.1"/>
    </source>
</evidence>
<accession>A0A5C8K3M0</accession>
<dbReference type="SUPFAM" id="SSF51658">
    <property type="entry name" value="Xylose isomerase-like"/>
    <property type="match status" value="1"/>
</dbReference>
<sequence length="294" mass="32274">MLKFGASILSWIPAWSPEAGLYAIKKTASCGFDLLEISLPATMDFDAKTVKQQLRTHGIEGRCSFILPKEYHLLHHPRAAVNLLKTAIDKVEAMNGTYLGGVLYAAIGTFTGNPCTAAEKAILQDAIFQVAAYAQPRGITLGLEPINRYETYVFTSAAEVLHTIEELDAENLGLMLDTFHMNIEETSFYEPVVAAAGKLQYIHMTESDRGMLGEGNVHWDDLFKGLAAISYAGPLVLENFSSHIKELVGPTSLWRPSAYDPETLAKGSLSFMQAKSEEYGLLTHQKQLVTEVAT</sequence>
<dbReference type="Gene3D" id="3.20.20.150">
    <property type="entry name" value="Divalent-metal-dependent TIM barrel enzymes"/>
    <property type="match status" value="1"/>
</dbReference>
<dbReference type="PANTHER" id="PTHR12110">
    <property type="entry name" value="HYDROXYPYRUVATE ISOMERASE"/>
    <property type="match status" value="1"/>
</dbReference>
<gene>
    <name evidence="2" type="ORF">FVR03_13260</name>
</gene>
<dbReference type="EMBL" id="VRTY01000047">
    <property type="protein sequence ID" value="TXK44849.1"/>
    <property type="molecule type" value="Genomic_DNA"/>
</dbReference>
<dbReference type="InterPro" id="IPR036237">
    <property type="entry name" value="Xyl_isomerase-like_sf"/>
</dbReference>
<dbReference type="AlphaFoldDB" id="A0A5C8K3M0"/>
<dbReference type="PANTHER" id="PTHR12110:SF41">
    <property type="entry name" value="INOSOSE DEHYDRATASE"/>
    <property type="match status" value="1"/>
</dbReference>
<comment type="caution">
    <text evidence="2">The sequence shown here is derived from an EMBL/GenBank/DDBJ whole genome shotgun (WGS) entry which is preliminary data.</text>
</comment>
<dbReference type="InterPro" id="IPR050312">
    <property type="entry name" value="IolE/XylAMocC-like"/>
</dbReference>
<dbReference type="OrthoDB" id="9801426at2"/>
<evidence type="ECO:0000313" key="3">
    <source>
        <dbReference type="Proteomes" id="UP000321926"/>
    </source>
</evidence>
<evidence type="ECO:0000259" key="1">
    <source>
        <dbReference type="Pfam" id="PF01261"/>
    </source>
</evidence>
<dbReference type="RefSeq" id="WP_147922235.1">
    <property type="nucleotide sequence ID" value="NZ_VRTY01000047.1"/>
</dbReference>
<dbReference type="InterPro" id="IPR013022">
    <property type="entry name" value="Xyl_isomerase-like_TIM-brl"/>
</dbReference>
<dbReference type="Pfam" id="PF01261">
    <property type="entry name" value="AP_endonuc_2"/>
    <property type="match status" value="1"/>
</dbReference>
<feature type="domain" description="Xylose isomerase-like TIM barrel" evidence="1">
    <location>
        <begin position="25"/>
        <end position="273"/>
    </location>
</feature>
<reference evidence="2 3" key="1">
    <citation type="submission" date="2019-08" db="EMBL/GenBank/DDBJ databases">
        <authorList>
            <person name="Shi S."/>
        </authorList>
    </citation>
    <scope>NUCLEOTIDE SEQUENCE [LARGE SCALE GENOMIC DNA]</scope>
    <source>
        <strain evidence="2 3">GY10130</strain>
    </source>
</reference>
<name>A0A5C8K3M0_9BACT</name>
<protein>
    <submittedName>
        <fullName evidence="2">TIM barrel protein</fullName>
    </submittedName>
</protein>
<dbReference type="Proteomes" id="UP000321926">
    <property type="component" value="Unassembled WGS sequence"/>
</dbReference>
<proteinExistence type="predicted"/>